<organism evidence="1 2">
    <name type="scientific">Brucella lupini</name>
    <dbReference type="NCBI Taxonomy" id="255457"/>
    <lineage>
        <taxon>Bacteria</taxon>
        <taxon>Pseudomonadati</taxon>
        <taxon>Pseudomonadota</taxon>
        <taxon>Alphaproteobacteria</taxon>
        <taxon>Hyphomicrobiales</taxon>
        <taxon>Brucellaceae</taxon>
        <taxon>Brucella/Ochrobactrum group</taxon>
        <taxon>Brucella</taxon>
    </lineage>
</organism>
<gene>
    <name evidence="1" type="ORF">CES86_0709</name>
</gene>
<dbReference type="Proteomes" id="UP000216363">
    <property type="component" value="Unassembled WGS sequence"/>
</dbReference>
<accession>A0A256GZ63</accession>
<evidence type="ECO:0000313" key="2">
    <source>
        <dbReference type="Proteomes" id="UP000216363"/>
    </source>
</evidence>
<proteinExistence type="predicted"/>
<dbReference type="AlphaFoldDB" id="A0A256GZ63"/>
<name>A0A256GZ63_9HYPH</name>
<dbReference type="RefSeq" id="WP_259030706.1">
    <property type="nucleotide sequence ID" value="NZ_JBHEEP010000041.1"/>
</dbReference>
<protein>
    <submittedName>
        <fullName evidence="1">Uncharacterized protein</fullName>
    </submittedName>
</protein>
<reference evidence="1 2" key="1">
    <citation type="submission" date="2017-07" db="EMBL/GenBank/DDBJ databases">
        <title>Draft genome of Ochrobactrum lupini type strain LUP21.</title>
        <authorList>
            <person name="Krzyzanowska D.M."/>
            <person name="Jafra S."/>
        </authorList>
    </citation>
    <scope>NUCLEOTIDE SEQUENCE [LARGE SCALE GENOMIC DNA]</scope>
    <source>
        <strain evidence="1 2">LUP21</strain>
    </source>
</reference>
<comment type="caution">
    <text evidence="1">The sequence shown here is derived from an EMBL/GenBank/DDBJ whole genome shotgun (WGS) entry which is preliminary data.</text>
</comment>
<sequence>MATRQRIIDEERKLDFVRRMEAAESVSRLADEADDSRQQLYD</sequence>
<dbReference type="EMBL" id="NNRN01000036">
    <property type="protein sequence ID" value="OYR31821.1"/>
    <property type="molecule type" value="Genomic_DNA"/>
</dbReference>
<evidence type="ECO:0000313" key="1">
    <source>
        <dbReference type="EMBL" id="OYR31821.1"/>
    </source>
</evidence>